<organism evidence="1 2">
    <name type="scientific">Fluctibacter halophilus</name>
    <dbReference type="NCBI Taxonomy" id="226011"/>
    <lineage>
        <taxon>Bacteria</taxon>
        <taxon>Pseudomonadati</taxon>
        <taxon>Pseudomonadota</taxon>
        <taxon>Gammaproteobacteria</taxon>
        <taxon>Alteromonadales</taxon>
        <taxon>Alteromonadaceae</taxon>
        <taxon>Fluctibacter</taxon>
    </lineage>
</organism>
<evidence type="ECO:0000313" key="2">
    <source>
        <dbReference type="Proteomes" id="UP001520878"/>
    </source>
</evidence>
<reference evidence="1 2" key="1">
    <citation type="submission" date="2021-10" db="EMBL/GenBank/DDBJ databases">
        <title>Draft genome of Aestuariibacter halophilus JC2043.</title>
        <authorList>
            <person name="Emsley S.A."/>
            <person name="Pfannmuller K.M."/>
            <person name="Ushijima B."/>
            <person name="Saw J.H."/>
            <person name="Videau P."/>
        </authorList>
    </citation>
    <scope>NUCLEOTIDE SEQUENCE [LARGE SCALE GENOMIC DNA]</scope>
    <source>
        <strain evidence="1 2">JC2043</strain>
    </source>
</reference>
<dbReference type="EMBL" id="JAJEWP010000004">
    <property type="protein sequence ID" value="MCC2617256.1"/>
    <property type="molecule type" value="Genomic_DNA"/>
</dbReference>
<evidence type="ECO:0000313" key="1">
    <source>
        <dbReference type="EMBL" id="MCC2617256.1"/>
    </source>
</evidence>
<gene>
    <name evidence="1" type="ORF">LJ739_13465</name>
</gene>
<protein>
    <submittedName>
        <fullName evidence="1">Uncharacterized protein</fullName>
    </submittedName>
</protein>
<proteinExistence type="predicted"/>
<dbReference type="Proteomes" id="UP001520878">
    <property type="component" value="Unassembled WGS sequence"/>
</dbReference>
<comment type="caution">
    <text evidence="1">The sequence shown here is derived from an EMBL/GenBank/DDBJ whole genome shotgun (WGS) entry which is preliminary data.</text>
</comment>
<dbReference type="RefSeq" id="WP_229161271.1">
    <property type="nucleotide sequence ID" value="NZ_JAJEWP010000004.1"/>
</dbReference>
<name>A0ABS8GB08_9ALTE</name>
<keyword evidence="2" id="KW-1185">Reference proteome</keyword>
<accession>A0ABS8GB08</accession>
<sequence>MKLLSQQQYTAVSGGNLGVIRTIFEAIGIAIIMDDSGRAMERGFRESSRESFSDYYDYVDTTGRLSGYA</sequence>